<dbReference type="AlphaFoldDB" id="A0A919SLL7"/>
<evidence type="ECO:0000313" key="2">
    <source>
        <dbReference type="Proteomes" id="UP000681340"/>
    </source>
</evidence>
<protein>
    <recommendedName>
        <fullName evidence="3">Polyketide cyclase/dehydrase/lipid transport protein</fullName>
    </recommendedName>
</protein>
<dbReference type="InterPro" id="IPR023393">
    <property type="entry name" value="START-like_dom_sf"/>
</dbReference>
<dbReference type="Proteomes" id="UP000681340">
    <property type="component" value="Unassembled WGS sequence"/>
</dbReference>
<name>A0A919SLL7_9ACTN</name>
<comment type="caution">
    <text evidence="1">The sequence shown here is derived from an EMBL/GenBank/DDBJ whole genome shotgun (WGS) entry which is preliminary data.</text>
</comment>
<reference evidence="1" key="1">
    <citation type="submission" date="2021-03" db="EMBL/GenBank/DDBJ databases">
        <title>Whole genome shotgun sequence of Actinoplanes auranticolor NBRC 12245.</title>
        <authorList>
            <person name="Komaki H."/>
            <person name="Tamura T."/>
        </authorList>
    </citation>
    <scope>NUCLEOTIDE SEQUENCE</scope>
    <source>
        <strain evidence="1">NBRC 12245</strain>
    </source>
</reference>
<dbReference type="Gene3D" id="3.30.530.20">
    <property type="match status" value="1"/>
</dbReference>
<proteinExistence type="predicted"/>
<accession>A0A919SLL7</accession>
<evidence type="ECO:0000313" key="1">
    <source>
        <dbReference type="EMBL" id="GIM74300.1"/>
    </source>
</evidence>
<dbReference type="SUPFAM" id="SSF55961">
    <property type="entry name" value="Bet v1-like"/>
    <property type="match status" value="1"/>
</dbReference>
<dbReference type="EMBL" id="BOQL01000049">
    <property type="protein sequence ID" value="GIM74300.1"/>
    <property type="molecule type" value="Genomic_DNA"/>
</dbReference>
<evidence type="ECO:0008006" key="3">
    <source>
        <dbReference type="Google" id="ProtNLM"/>
    </source>
</evidence>
<organism evidence="1 2">
    <name type="scientific">Actinoplanes auranticolor</name>
    <dbReference type="NCBI Taxonomy" id="47988"/>
    <lineage>
        <taxon>Bacteria</taxon>
        <taxon>Bacillati</taxon>
        <taxon>Actinomycetota</taxon>
        <taxon>Actinomycetes</taxon>
        <taxon>Micromonosporales</taxon>
        <taxon>Micromonosporaceae</taxon>
        <taxon>Actinoplanes</taxon>
    </lineage>
</organism>
<dbReference type="Pfam" id="PF10604">
    <property type="entry name" value="Polyketide_cyc2"/>
    <property type="match status" value="1"/>
</dbReference>
<gene>
    <name evidence="1" type="ORF">Aau02nite_60300</name>
</gene>
<dbReference type="RefSeq" id="WP_212991932.1">
    <property type="nucleotide sequence ID" value="NZ_BAABEA010000026.1"/>
</dbReference>
<keyword evidence="2" id="KW-1185">Reference proteome</keyword>
<dbReference type="InterPro" id="IPR019587">
    <property type="entry name" value="Polyketide_cyclase/dehydratase"/>
</dbReference>
<sequence length="170" mass="18698">MTTALITRTDRTVPITVFARTTASPATAFRIVAPIDLSRVFRPFGPLPGVARVEGQTAAWDRAGVSRNPVFTDGSRVSEALTEYVDGHGFAYELTGFTNVLARLAAGVRGEFSFLPDGTGTIIRWTYEFKPLPGRRWIIAGPFTPLWSRYMQRALDRMAAVVEESAIMEG</sequence>